<comment type="caution">
    <text evidence="1">The sequence shown here is derived from an EMBL/GenBank/DDBJ whole genome shotgun (WGS) entry which is preliminary data.</text>
</comment>
<accession>A0A4R3JBS5</accession>
<evidence type="ECO:0000313" key="1">
    <source>
        <dbReference type="EMBL" id="TCS62546.1"/>
    </source>
</evidence>
<dbReference type="Gene3D" id="3.40.50.300">
    <property type="entry name" value="P-loop containing nucleotide triphosphate hydrolases"/>
    <property type="match status" value="1"/>
</dbReference>
<dbReference type="Proteomes" id="UP000295304">
    <property type="component" value="Unassembled WGS sequence"/>
</dbReference>
<dbReference type="EMBL" id="SLZW01000005">
    <property type="protein sequence ID" value="TCS62546.1"/>
    <property type="molecule type" value="Genomic_DNA"/>
</dbReference>
<evidence type="ECO:0008006" key="3">
    <source>
        <dbReference type="Google" id="ProtNLM"/>
    </source>
</evidence>
<dbReference type="AlphaFoldDB" id="A0A4R3JBS5"/>
<gene>
    <name evidence="1" type="ORF">EDD55_10592</name>
</gene>
<dbReference type="InterPro" id="IPR053259">
    <property type="entry name" value="Golvesin-related_Golgi"/>
</dbReference>
<dbReference type="PANTHER" id="PTHR32301:SF8">
    <property type="entry name" value="SULFOTRANSFERASE DOMAIN-CONTAINING PROTEIN"/>
    <property type="match status" value="1"/>
</dbReference>
<protein>
    <recommendedName>
        <fullName evidence="3">Sulfotransferase family protein</fullName>
    </recommendedName>
</protein>
<dbReference type="InterPro" id="IPR027417">
    <property type="entry name" value="P-loop_NTPase"/>
</dbReference>
<name>A0A4R3JBS5_9PROT</name>
<sequence length="308" mass="34400">MDRQNINFFRGAAGPVRPVSFFFYHIPKCGGMSIHTLAKTCWEQMAKHERFAEPLVERADDKASEARLRGRSYALISSHLPYGVHARLMGAPLLLTVLRDPVSRVRSAYAYHCMHHGETVDPIGLEKFARRKENRNTMTRLLSGLDAGEEVDPAAHEQARENLTQNFALFATTKDIPALCETVLQACALPNVIAPHINKTPAEYGIDASAFTEEINACNSYDARLFQYVSTHKKCALNATDGGQPTAREHPFTVILVEQRHGEEMIAKGFMVPTAFLREIKLLGEDATIDDDIYRDFIRSVQAQGALD</sequence>
<dbReference type="PANTHER" id="PTHR32301">
    <property type="entry name" value="COUNTIN RECEPTOR CNR3-RELATED"/>
    <property type="match status" value="1"/>
</dbReference>
<proteinExistence type="predicted"/>
<evidence type="ECO:0000313" key="2">
    <source>
        <dbReference type="Proteomes" id="UP000295304"/>
    </source>
</evidence>
<keyword evidence="2" id="KW-1185">Reference proteome</keyword>
<reference evidence="1 2" key="1">
    <citation type="submission" date="2019-03" db="EMBL/GenBank/DDBJ databases">
        <title>Genomic Encyclopedia of Type Strains, Phase IV (KMG-IV): sequencing the most valuable type-strain genomes for metagenomic binning, comparative biology and taxonomic classification.</title>
        <authorList>
            <person name="Goeker M."/>
        </authorList>
    </citation>
    <scope>NUCLEOTIDE SEQUENCE [LARGE SCALE GENOMIC DNA]</scope>
    <source>
        <strain evidence="1 2">DSM 101688</strain>
    </source>
</reference>
<dbReference type="SUPFAM" id="SSF52540">
    <property type="entry name" value="P-loop containing nucleoside triphosphate hydrolases"/>
    <property type="match status" value="1"/>
</dbReference>
<organism evidence="1 2">
    <name type="scientific">Varunaivibrio sulfuroxidans</name>
    <dbReference type="NCBI Taxonomy" id="1773489"/>
    <lineage>
        <taxon>Bacteria</taxon>
        <taxon>Pseudomonadati</taxon>
        <taxon>Pseudomonadota</taxon>
        <taxon>Alphaproteobacteria</taxon>
        <taxon>Rhodospirillales</taxon>
        <taxon>Magnetovibrionaceae</taxon>
        <taxon>Varunaivibrio</taxon>
    </lineage>
</organism>